<dbReference type="EMBL" id="AHKC01018507">
    <property type="protein sequence ID" value="EKF27287.1"/>
    <property type="molecule type" value="Genomic_DNA"/>
</dbReference>
<evidence type="ECO:0000313" key="2">
    <source>
        <dbReference type="Proteomes" id="UP000007350"/>
    </source>
</evidence>
<comment type="caution">
    <text evidence="1">The sequence shown here is derived from an EMBL/GenBank/DDBJ whole genome shotgun (WGS) entry which is preliminary data.</text>
</comment>
<evidence type="ECO:0000313" key="1">
    <source>
        <dbReference type="EMBL" id="EKF27287.1"/>
    </source>
</evidence>
<organism evidence="1 2">
    <name type="scientific">Trypanosoma cruzi marinkellei</name>
    <dbReference type="NCBI Taxonomy" id="85056"/>
    <lineage>
        <taxon>Eukaryota</taxon>
        <taxon>Discoba</taxon>
        <taxon>Euglenozoa</taxon>
        <taxon>Kinetoplastea</taxon>
        <taxon>Metakinetoplastina</taxon>
        <taxon>Trypanosomatida</taxon>
        <taxon>Trypanosomatidae</taxon>
        <taxon>Trypanosoma</taxon>
        <taxon>Schizotrypanum</taxon>
    </lineage>
</organism>
<reference evidence="1 2" key="1">
    <citation type="journal article" date="2012" name="BMC Genomics">
        <title>Comparative genomic analysis of human infective Trypanosoma cruzi lineages with the bat-restricted subspecies T. cruzi marinkellei.</title>
        <authorList>
            <person name="Franzen O."/>
            <person name="Talavera-Lopez C."/>
            <person name="Ochaya S."/>
            <person name="Butler C.E."/>
            <person name="Messenger L.A."/>
            <person name="Lewis M.D."/>
            <person name="Llewellyn M.S."/>
            <person name="Marinkelle C.J."/>
            <person name="Tyler K.M."/>
            <person name="Miles M.A."/>
            <person name="Andersson B."/>
        </authorList>
    </citation>
    <scope>NUCLEOTIDE SEQUENCE [LARGE SCALE GENOMIC DNA]</scope>
    <source>
        <strain evidence="1 2">B7</strain>
    </source>
</reference>
<gene>
    <name evidence="1" type="ORF">MOQ_008993</name>
</gene>
<protein>
    <submittedName>
        <fullName evidence="1">Uncharacterized protein</fullName>
    </submittedName>
</protein>
<sequence length="267" mass="29515">MLMDTPSTHQTLEYRSDVRRLILSRYSQNMWGYSLMFGAEHFLGNSSQPESLHQRIGSAISLLTLRQPRAANAASISSVQQPAPPNRCHPLIPRVALRPVRLQRPPVPIVILLLHAINDVAFTTTDSTLPRTPATFLTMLWPAMCVWVNPTAWAIRCAAMRVTRRPRNETAGAKFMAPAMGRPSSRVLDGSACTPPGTAATHCTMSALATPVEQCPAGNVDRLQTLPVANGGHNQQTLQWLVKQAIRMRVVSSRNKVVNEDFPVRRE</sequence>
<dbReference type="AlphaFoldDB" id="K2NE43"/>
<accession>K2NE43</accession>
<keyword evidence="2" id="KW-1185">Reference proteome</keyword>
<proteinExistence type="predicted"/>
<name>K2NE43_TRYCR</name>
<dbReference type="OrthoDB" id="10581671at2759"/>
<dbReference type="Proteomes" id="UP000007350">
    <property type="component" value="Unassembled WGS sequence"/>
</dbReference>